<feature type="compositionally biased region" description="Basic and acidic residues" evidence="1">
    <location>
        <begin position="17"/>
        <end position="38"/>
    </location>
</feature>
<keyword evidence="3" id="KW-1185">Reference proteome</keyword>
<dbReference type="EMBL" id="CP000586">
    <property type="protein sequence ID" value="ABO96826.1"/>
    <property type="molecule type" value="Genomic_DNA"/>
</dbReference>
<evidence type="ECO:0000313" key="3">
    <source>
        <dbReference type="Proteomes" id="UP000001568"/>
    </source>
</evidence>
<dbReference type="AlphaFoldDB" id="A4RZ87"/>
<organism evidence="2 3">
    <name type="scientific">Ostreococcus lucimarinus (strain CCE9901)</name>
    <dbReference type="NCBI Taxonomy" id="436017"/>
    <lineage>
        <taxon>Eukaryota</taxon>
        <taxon>Viridiplantae</taxon>
        <taxon>Chlorophyta</taxon>
        <taxon>Mamiellophyceae</taxon>
        <taxon>Mamiellales</taxon>
        <taxon>Bathycoccaceae</taxon>
        <taxon>Ostreococcus</taxon>
    </lineage>
</organism>
<reference evidence="2 3" key="1">
    <citation type="journal article" date="2007" name="Proc. Natl. Acad. Sci. U.S.A.">
        <title>The tiny eukaryote Ostreococcus provides genomic insights into the paradox of plankton speciation.</title>
        <authorList>
            <person name="Palenik B."/>
            <person name="Grimwood J."/>
            <person name="Aerts A."/>
            <person name="Rouze P."/>
            <person name="Salamov A."/>
            <person name="Putnam N."/>
            <person name="Dupont C."/>
            <person name="Jorgensen R."/>
            <person name="Derelle E."/>
            <person name="Rombauts S."/>
            <person name="Zhou K."/>
            <person name="Otillar R."/>
            <person name="Merchant S.S."/>
            <person name="Podell S."/>
            <person name="Gaasterland T."/>
            <person name="Napoli C."/>
            <person name="Gendler K."/>
            <person name="Manuell A."/>
            <person name="Tai V."/>
            <person name="Vallon O."/>
            <person name="Piganeau G."/>
            <person name="Jancek S."/>
            <person name="Heijde M."/>
            <person name="Jabbari K."/>
            <person name="Bowler C."/>
            <person name="Lohr M."/>
            <person name="Robbens S."/>
            <person name="Werner G."/>
            <person name="Dubchak I."/>
            <person name="Pazour G.J."/>
            <person name="Ren Q."/>
            <person name="Paulsen I."/>
            <person name="Delwiche C."/>
            <person name="Schmutz J."/>
            <person name="Rokhsar D."/>
            <person name="Van de Peer Y."/>
            <person name="Moreau H."/>
            <person name="Grigoriev I.V."/>
        </authorList>
    </citation>
    <scope>NUCLEOTIDE SEQUENCE [LARGE SCALE GENOMIC DNA]</scope>
    <source>
        <strain evidence="2 3">CCE9901</strain>
    </source>
</reference>
<name>A4RZ87_OSTLU</name>
<feature type="region of interest" description="Disordered" evidence="1">
    <location>
        <begin position="12"/>
        <end position="103"/>
    </location>
</feature>
<gene>
    <name evidence="2" type="ORF">OSTLU_15876</name>
</gene>
<dbReference type="Gramene" id="ABO96826">
    <property type="protein sequence ID" value="ABO96826"/>
    <property type="gene ID" value="OSTLU_15876"/>
</dbReference>
<feature type="compositionally biased region" description="Basic and acidic residues" evidence="1">
    <location>
        <begin position="58"/>
        <end position="88"/>
    </location>
</feature>
<accession>A4RZ87</accession>
<evidence type="ECO:0000256" key="1">
    <source>
        <dbReference type="SAM" id="MobiDB-lite"/>
    </source>
</evidence>
<evidence type="ECO:0000313" key="2">
    <source>
        <dbReference type="EMBL" id="ABO96826.1"/>
    </source>
</evidence>
<dbReference type="KEGG" id="olu:OSTLU_15876"/>
<dbReference type="HOGENOM" id="CLU_1350860_0_0_1"/>
<dbReference type="GeneID" id="5002422"/>
<protein>
    <submittedName>
        <fullName evidence="2">Uncharacterized protein</fullName>
    </submittedName>
</protein>
<proteinExistence type="predicted"/>
<dbReference type="RefSeq" id="XP_001418533.1">
    <property type="nucleotide sequence ID" value="XM_001418496.1"/>
</dbReference>
<sequence length="203" mass="22352">MGACASVERAVADDDGANERVADAADAASTRRDVATKDRVRRSSTRDSAEELDEGEGERERAEDVAAKFDPLELTRTRVDGDDRDGTNGKRRVKRKPSNELHPTVVEALKSSNETVRNAAKFMIEQGLDEETEKKFAYLKSLPALMPKPSSEATTRLTAREEPKGPKALSKAFGFAIQNQDFEWASAEEIGALFSDDGKKKLY</sequence>
<dbReference type="Proteomes" id="UP000001568">
    <property type="component" value="Chromosome 6"/>
</dbReference>